<evidence type="ECO:0000313" key="2">
    <source>
        <dbReference type="Proteomes" id="UP000801492"/>
    </source>
</evidence>
<comment type="caution">
    <text evidence="1">The sequence shown here is derived from an EMBL/GenBank/DDBJ whole genome shotgun (WGS) entry which is preliminary data.</text>
</comment>
<protein>
    <submittedName>
        <fullName evidence="1">Uncharacterized protein</fullName>
    </submittedName>
</protein>
<keyword evidence="2" id="KW-1185">Reference proteome</keyword>
<gene>
    <name evidence="1" type="ORF">ILUMI_02598</name>
</gene>
<evidence type="ECO:0000313" key="1">
    <source>
        <dbReference type="EMBL" id="KAF2903578.1"/>
    </source>
</evidence>
<proteinExistence type="predicted"/>
<accession>A0A8K0DCF8</accession>
<dbReference type="EMBL" id="VTPC01000990">
    <property type="protein sequence ID" value="KAF2903578.1"/>
    <property type="molecule type" value="Genomic_DNA"/>
</dbReference>
<reference evidence="1" key="1">
    <citation type="submission" date="2019-08" db="EMBL/GenBank/DDBJ databases">
        <title>The genome of the North American firefly Photinus pyralis.</title>
        <authorList>
            <consortium name="Photinus pyralis genome working group"/>
            <person name="Fallon T.R."/>
            <person name="Sander Lower S.E."/>
            <person name="Weng J.-K."/>
        </authorList>
    </citation>
    <scope>NUCLEOTIDE SEQUENCE</scope>
    <source>
        <strain evidence="1">TRF0915ILg1</strain>
        <tissue evidence="1">Whole body</tissue>
    </source>
</reference>
<dbReference type="AlphaFoldDB" id="A0A8K0DCF8"/>
<organism evidence="1 2">
    <name type="scientific">Ignelater luminosus</name>
    <name type="common">Cucubano</name>
    <name type="synonym">Pyrophorus luminosus</name>
    <dbReference type="NCBI Taxonomy" id="2038154"/>
    <lineage>
        <taxon>Eukaryota</taxon>
        <taxon>Metazoa</taxon>
        <taxon>Ecdysozoa</taxon>
        <taxon>Arthropoda</taxon>
        <taxon>Hexapoda</taxon>
        <taxon>Insecta</taxon>
        <taxon>Pterygota</taxon>
        <taxon>Neoptera</taxon>
        <taxon>Endopterygota</taxon>
        <taxon>Coleoptera</taxon>
        <taxon>Polyphaga</taxon>
        <taxon>Elateriformia</taxon>
        <taxon>Elateroidea</taxon>
        <taxon>Elateridae</taxon>
        <taxon>Agrypninae</taxon>
        <taxon>Pyrophorini</taxon>
        <taxon>Ignelater</taxon>
    </lineage>
</organism>
<name>A0A8K0DCF8_IGNLU</name>
<dbReference type="Proteomes" id="UP000801492">
    <property type="component" value="Unassembled WGS sequence"/>
</dbReference>
<sequence>MSGSKGAARNISIEEEACWVLFNTKILEEIVLLINQAMQRQQRNYTIKARYVEPSIIIRNRDIYEKWISMPPNERIRNILDYIKSSFELSDCLEAISNSLEIPVLVCPPSIHGYELLNA</sequence>